<protein>
    <recommendedName>
        <fullName evidence="4">Tetratricopeptide repeat protein</fullName>
    </recommendedName>
</protein>
<evidence type="ECO:0000313" key="3">
    <source>
        <dbReference type="Proteomes" id="UP000315440"/>
    </source>
</evidence>
<evidence type="ECO:0000256" key="1">
    <source>
        <dbReference type="SAM" id="SignalP"/>
    </source>
</evidence>
<evidence type="ECO:0008006" key="4">
    <source>
        <dbReference type="Google" id="ProtNLM"/>
    </source>
</evidence>
<accession>A0A5C5ZVG4</accession>
<dbReference type="RefSeq" id="WP_146398244.1">
    <property type="nucleotide sequence ID" value="NZ_SJPQ01000001.1"/>
</dbReference>
<name>A0A5C5ZVG4_9BACT</name>
<dbReference type="OrthoDB" id="274750at2"/>
<organism evidence="2 3">
    <name type="scientific">Pseudobythopirellula maris</name>
    <dbReference type="NCBI Taxonomy" id="2527991"/>
    <lineage>
        <taxon>Bacteria</taxon>
        <taxon>Pseudomonadati</taxon>
        <taxon>Planctomycetota</taxon>
        <taxon>Planctomycetia</taxon>
        <taxon>Pirellulales</taxon>
        <taxon>Lacipirellulaceae</taxon>
        <taxon>Pseudobythopirellula</taxon>
    </lineage>
</organism>
<feature type="signal peptide" evidence="1">
    <location>
        <begin position="1"/>
        <end position="28"/>
    </location>
</feature>
<evidence type="ECO:0000313" key="2">
    <source>
        <dbReference type="EMBL" id="TWT90931.1"/>
    </source>
</evidence>
<sequence precursor="true">MTRPASSTPRLLALAALLVALSPAAAPAGRVDAYADWLRTRGLGRLAESHLRRESQRDDLTDAEALETALAWSALRADEALATPPGADASRAWDRANEPLARLASERPEAPRLLIARLQLALNAAAEGAALDDLDLLREAADAMGRTADAIERLRRVGDEAGGFSQSEIESLANRVALTQGETLLAVGERLPADSADRDDALLRALMTVEPLSKKRLPAPVLLRAQLAELRSRRLLGRLAVATEQLARWLQAHAEPAARSALNAERVRLLLAGGEREQALQAIEERKRSQAPPHDEFDLAEVEALAAVWREAEGAARRRHAETIREALAQGESRHGGSWARRAERLAGEALLDMTAGDAESLSVAAAYLYRMGRSAEAVERYDRAASAAYNAGGRGRAFELAIAAAAITAQRGEHAHAAERFRRAALSNSDHPRAAEAHRAAWLAAMQGLRAKPGDKPVAERCLALLEEHTGAWPESPSAADAARLRLGLLAGLSRWDQLLAALGRLPADEAATPATIELTARAYEGKVAGAAAAESIALIAEATATLQPVITGKANSWPPSWSDSQRRCALALGRIHLARGAAGAEYAAQLLGVAVAGSPKPSAAWLAEALPVLAQAQVTLGQIGEARTTLSRISGREGFAAPRLVESLVARLAMADGGVADRSEQRREVAELLLSVVDPLLEDESLQEAATDENQSLRRGRAVALGALGREGEAVAQLETLAAERPDDGATQRALAAQLARSASAASRERALGLWRKIEARSRRGGAGWVEARVARLRLLVALGRTEEAAKLLRLTRLLAGNSLDAKANASLDAIEALLPEP</sequence>
<dbReference type="EMBL" id="SJPQ01000001">
    <property type="protein sequence ID" value="TWT90931.1"/>
    <property type="molecule type" value="Genomic_DNA"/>
</dbReference>
<keyword evidence="3" id="KW-1185">Reference proteome</keyword>
<dbReference type="Proteomes" id="UP000315440">
    <property type="component" value="Unassembled WGS sequence"/>
</dbReference>
<dbReference type="AlphaFoldDB" id="A0A5C5ZVG4"/>
<reference evidence="2 3" key="1">
    <citation type="submission" date="2019-02" db="EMBL/GenBank/DDBJ databases">
        <title>Deep-cultivation of Planctomycetes and their phenomic and genomic characterization uncovers novel biology.</title>
        <authorList>
            <person name="Wiegand S."/>
            <person name="Jogler M."/>
            <person name="Boedeker C."/>
            <person name="Pinto D."/>
            <person name="Vollmers J."/>
            <person name="Rivas-Marin E."/>
            <person name="Kohn T."/>
            <person name="Peeters S.H."/>
            <person name="Heuer A."/>
            <person name="Rast P."/>
            <person name="Oberbeckmann S."/>
            <person name="Bunk B."/>
            <person name="Jeske O."/>
            <person name="Meyerdierks A."/>
            <person name="Storesund J.E."/>
            <person name="Kallscheuer N."/>
            <person name="Luecker S."/>
            <person name="Lage O.M."/>
            <person name="Pohl T."/>
            <person name="Merkel B.J."/>
            <person name="Hornburger P."/>
            <person name="Mueller R.-W."/>
            <person name="Bruemmer F."/>
            <person name="Labrenz M."/>
            <person name="Spormann A.M."/>
            <person name="Op Den Camp H."/>
            <person name="Overmann J."/>
            <person name="Amann R."/>
            <person name="Jetten M.S.M."/>
            <person name="Mascher T."/>
            <person name="Medema M.H."/>
            <person name="Devos D.P."/>
            <person name="Kaster A.-K."/>
            <person name="Ovreas L."/>
            <person name="Rohde M."/>
            <person name="Galperin M.Y."/>
            <person name="Jogler C."/>
        </authorList>
    </citation>
    <scope>NUCLEOTIDE SEQUENCE [LARGE SCALE GENOMIC DNA]</scope>
    <source>
        <strain evidence="2 3">Mal64</strain>
    </source>
</reference>
<comment type="caution">
    <text evidence="2">The sequence shown here is derived from an EMBL/GenBank/DDBJ whole genome shotgun (WGS) entry which is preliminary data.</text>
</comment>
<dbReference type="SUPFAM" id="SSF48452">
    <property type="entry name" value="TPR-like"/>
    <property type="match status" value="1"/>
</dbReference>
<gene>
    <name evidence="2" type="ORF">Mal64_13300</name>
</gene>
<feature type="chain" id="PRO_5022923054" description="Tetratricopeptide repeat protein" evidence="1">
    <location>
        <begin position="29"/>
        <end position="824"/>
    </location>
</feature>
<dbReference type="InterPro" id="IPR011990">
    <property type="entry name" value="TPR-like_helical_dom_sf"/>
</dbReference>
<keyword evidence="1" id="KW-0732">Signal</keyword>
<proteinExistence type="predicted"/>